<dbReference type="Pfam" id="PF01546">
    <property type="entry name" value="Peptidase_M20"/>
    <property type="match status" value="1"/>
</dbReference>
<keyword evidence="5 10" id="KW-0378">Hydrolase</keyword>
<keyword evidence="3" id="KW-0645">Protease</keyword>
<evidence type="ECO:0000256" key="1">
    <source>
        <dbReference type="ARBA" id="ARBA00001947"/>
    </source>
</evidence>
<dbReference type="InterPro" id="IPR011650">
    <property type="entry name" value="Peptidase_M20_dimer"/>
</dbReference>
<dbReference type="NCBIfam" id="TIGR01882">
    <property type="entry name" value="peptidase-T"/>
    <property type="match status" value="1"/>
</dbReference>
<dbReference type="PANTHER" id="PTHR42994">
    <property type="entry name" value="PEPTIDASE T"/>
    <property type="match status" value="1"/>
</dbReference>
<dbReference type="NCBIfam" id="NF003976">
    <property type="entry name" value="PRK05469.1"/>
    <property type="match status" value="1"/>
</dbReference>
<feature type="domain" description="Peptidase M20 dimerisation" evidence="9">
    <location>
        <begin position="218"/>
        <end position="316"/>
    </location>
</feature>
<dbReference type="Pfam" id="PF07687">
    <property type="entry name" value="M20_dimer"/>
    <property type="match status" value="1"/>
</dbReference>
<dbReference type="SUPFAM" id="SSF55031">
    <property type="entry name" value="Bacterial exopeptidase dimerisation domain"/>
    <property type="match status" value="1"/>
</dbReference>
<dbReference type="EMBL" id="JAMQBK010000046">
    <property type="protein sequence ID" value="MCM2372448.1"/>
    <property type="molecule type" value="Genomic_DNA"/>
</dbReference>
<proteinExistence type="inferred from homology"/>
<accession>A0ABT0U677</accession>
<evidence type="ECO:0000256" key="7">
    <source>
        <dbReference type="ARBA" id="ARBA00023049"/>
    </source>
</evidence>
<dbReference type="EC" id="3.4.11.4" evidence="8"/>
<sequence>MSKTPVADLQLNTERLLERFLRYVRIDTAADPHSKTYPSTAKQLELGKILAAELTEMGIDDVNFTSDGLVIATVPSSIPGDLPVVAVVAHVDTSPEAPSENVTPQVVRDYAGGDITLCNGSAITVADYPKLEQMVGHTLVTTDGTTLLGGDDKAGVAIIMEVAHTLMEHPEIPHGPMRVVMTCDEEIGHGTDKIDLRQIGAKVGYTIDGGGHGEIDVETFSADAMTITFTGHNIHPAIAKGRMVNSIRAAARFIDSLPIDEETPETTEGRDGFIHMHDVHGGVGKTRVDLLLRSFDSDALEHYAARVRALAEKAAASVPGVKVRCDLRRQYRNLGEGLAALPEAVTLAEEAFANLSMECSREIVRGGTDGSQLTEKGLPTPNLSSGQHNIHSVLEFANLNEMRDSARHLIELLRLWGEKLS</sequence>
<keyword evidence="10" id="KW-0031">Aminopeptidase</keyword>
<dbReference type="Gene3D" id="3.30.70.360">
    <property type="match status" value="1"/>
</dbReference>
<evidence type="ECO:0000313" key="10">
    <source>
        <dbReference type="EMBL" id="MCM2372448.1"/>
    </source>
</evidence>
<evidence type="ECO:0000256" key="2">
    <source>
        <dbReference type="ARBA" id="ARBA00009692"/>
    </source>
</evidence>
<comment type="cofactor">
    <cofactor evidence="1">
        <name>Zn(2+)</name>
        <dbReference type="ChEBI" id="CHEBI:29105"/>
    </cofactor>
</comment>
<evidence type="ECO:0000313" key="11">
    <source>
        <dbReference type="Proteomes" id="UP001202961"/>
    </source>
</evidence>
<dbReference type="PANTHER" id="PTHR42994:SF1">
    <property type="entry name" value="PEPTIDASE T"/>
    <property type="match status" value="1"/>
</dbReference>
<dbReference type="InterPro" id="IPR002933">
    <property type="entry name" value="Peptidase_M20"/>
</dbReference>
<evidence type="ECO:0000256" key="6">
    <source>
        <dbReference type="ARBA" id="ARBA00022833"/>
    </source>
</evidence>
<dbReference type="GO" id="GO:0045148">
    <property type="term" value="F:tripeptide aminopeptidase activity"/>
    <property type="evidence" value="ECO:0007669"/>
    <property type="project" value="UniProtKB-EC"/>
</dbReference>
<keyword evidence="6" id="KW-0862">Zinc</keyword>
<evidence type="ECO:0000256" key="4">
    <source>
        <dbReference type="ARBA" id="ARBA00022723"/>
    </source>
</evidence>
<dbReference type="NCBIfam" id="NF009920">
    <property type="entry name" value="PRK13381.1"/>
    <property type="match status" value="1"/>
</dbReference>
<dbReference type="Proteomes" id="UP001202961">
    <property type="component" value="Unassembled WGS sequence"/>
</dbReference>
<evidence type="ECO:0000256" key="5">
    <source>
        <dbReference type="ARBA" id="ARBA00022801"/>
    </source>
</evidence>
<reference evidence="10 11" key="1">
    <citation type="journal article" date="2022" name="Syst. Appl. Microbiol.">
        <title>Rhodopirellula aestuarii sp. nov., a novel member of the genus Rhodopirellula isolated from brackish sediments collected in the Tagus River estuary, Portugal.</title>
        <authorList>
            <person name="Vitorino I.R."/>
            <person name="Klimek D."/>
            <person name="Calusinska M."/>
            <person name="Lobo-da-Cunha A."/>
            <person name="Vasconcelos V."/>
            <person name="Lage O.M."/>
        </authorList>
    </citation>
    <scope>NUCLEOTIDE SEQUENCE [LARGE SCALE GENOMIC DNA]</scope>
    <source>
        <strain evidence="10 11">ICT_H3.1</strain>
    </source>
</reference>
<keyword evidence="7" id="KW-0482">Metalloprotease</keyword>
<keyword evidence="4" id="KW-0479">Metal-binding</keyword>
<name>A0ABT0U677_9BACT</name>
<gene>
    <name evidence="10" type="primary">pepT</name>
    <name evidence="10" type="ORF">NB063_17705</name>
</gene>
<dbReference type="Gene3D" id="3.40.630.10">
    <property type="entry name" value="Zn peptidases"/>
    <property type="match status" value="1"/>
</dbReference>
<protein>
    <recommendedName>
        <fullName evidence="8">Peptidase T</fullName>
        <ecNumber evidence="8">3.4.11.4</ecNumber>
    </recommendedName>
</protein>
<dbReference type="PROSITE" id="PS00758">
    <property type="entry name" value="ARGE_DAPE_CPG2_1"/>
    <property type="match status" value="1"/>
</dbReference>
<dbReference type="InterPro" id="IPR036264">
    <property type="entry name" value="Bact_exopeptidase_dim_dom"/>
</dbReference>
<comment type="caution">
    <text evidence="10">The sequence shown here is derived from an EMBL/GenBank/DDBJ whole genome shotgun (WGS) entry which is preliminary data.</text>
</comment>
<dbReference type="RefSeq" id="WP_250930078.1">
    <property type="nucleotide sequence ID" value="NZ_JAMQBK010000046.1"/>
</dbReference>
<comment type="similarity">
    <text evidence="2">Belongs to the peptidase M20B family.</text>
</comment>
<dbReference type="SUPFAM" id="SSF53187">
    <property type="entry name" value="Zn-dependent exopeptidases"/>
    <property type="match status" value="1"/>
</dbReference>
<evidence type="ECO:0000256" key="8">
    <source>
        <dbReference type="NCBIfam" id="TIGR01882"/>
    </source>
</evidence>
<evidence type="ECO:0000256" key="3">
    <source>
        <dbReference type="ARBA" id="ARBA00022670"/>
    </source>
</evidence>
<dbReference type="PIRSF" id="PIRSF037215">
    <property type="entry name" value="Peptidase_M20B"/>
    <property type="match status" value="1"/>
</dbReference>
<keyword evidence="11" id="KW-1185">Reference proteome</keyword>
<dbReference type="InterPro" id="IPR010161">
    <property type="entry name" value="Peptidase_M20B"/>
</dbReference>
<organism evidence="10 11">
    <name type="scientific">Aporhodopirellula aestuarii</name>
    <dbReference type="NCBI Taxonomy" id="2950107"/>
    <lineage>
        <taxon>Bacteria</taxon>
        <taxon>Pseudomonadati</taxon>
        <taxon>Planctomycetota</taxon>
        <taxon>Planctomycetia</taxon>
        <taxon>Pirellulales</taxon>
        <taxon>Pirellulaceae</taxon>
        <taxon>Aporhodopirellula</taxon>
    </lineage>
</organism>
<evidence type="ECO:0000259" key="9">
    <source>
        <dbReference type="Pfam" id="PF07687"/>
    </source>
</evidence>
<dbReference type="InterPro" id="IPR001261">
    <property type="entry name" value="ArgE/DapE_CS"/>
</dbReference>